<feature type="region of interest" description="Disordered" evidence="2">
    <location>
        <begin position="769"/>
        <end position="801"/>
    </location>
</feature>
<sequence length="1722" mass="195248">MSEEFLVHDPLFVEFFNAFLSLPSFPEPICFNVETGGFEVVSDGKRRLAQQIKEAVRSQNLTAKMYRVARTHAFSTIPLIPIEDAQEGPEAVKIDTSFEVTTLNKDQGIYWIKAERLPIFLESEYYFQYRLAKVISQARIFNDKGEFIVMKIDFTTRSKKKKVSVEVPAPNVEETIMKEMFVQFGDVRGAAKEAWFDLAKAELQNKTPFTSLGSKTSATTSISKVFDPDAVAGEDSKTMLGTKAEKLGCQPPTVDSIDSLKKSSVFHSHFFGVYAPGLIGPQDHEPPVIDHASVDKHMQKEVAKPFTPRPNERMFQSTDMVRKKVTPDPKADEYMVPAGTAVYVRPKQDLSNIDAESGIGEMEEKEEEFEKRMYEQPIIDMIYTDGSWEQDGGNIILKSLDEFGSVIVGAVMKKTIAEILEMDEAKVVMDPAVSSIFPSQDLTCVTVSDLDLCVVSPKTNLHGQTSDSLSKKDSSLTPGGEQQSTTLHPIGQKKSHDIPAVTQSPKLQPPRILSEVTFASKEPVHIKWEKPMKPPAEEESDADSLLDSDEDFEERDSHFRRNKNKWHSLSSWKGIQAFREFLTGTSGEKYWHLWIDIDKGHLIHSEEDKQRYIMYMRNTYHRKGAPFELSVEDKKKLGLESLAGWCPEYLFQIHAKILEPLVLYWAPRYLLRNLMRAHPEKYKEYNEMKACQPPRESDPFPQTAPLLPLRPKSCCPRISSGPEFERKPSIPEAFKARDSSLGTSPMVGNQRLYGEDTIRRLRNTSSAKYLGLRPPQTPTKAASGRTTSVSVGSAPGRTHRRLSVPGSLTFVEPSVQDGTIGGAVAPSIHGVGSTGTSVGTIKSTGLLPLTQREESFVGKMRGLSSENSSTAQKAVAEQSSSVQNLSKRQKRSCLSRNLDHILGEPKHHERPSTSFPSLGTVNKPKDLVSPMLKIVDTKQDSKSKRVRSAPTPEATKGYNASTFYRQDSQSSSQKCPGDMSFGADVDPTDMAGEIGEAVPVVPIQDCDFMGSKRLEFLLQALHHENDAGRSLRKYIEKSGRQDWINNLDFWEKVQQYRKLFYKDKLDLFLISWQAKTICAQCIVEGAEKPIGVSEGVELQILERLSPAYECLFDEAEEHALKKLFEAFQLYLSQDVKTYCKVERSSITRRLETKNTYILNLQKKGIIKERPLTPDDPMAGYVDPVYDESILEKIPEKFRDWTLDKLLHNRIELEHFRLFLAENYAEVDLKCWMDIETWRRTPHEEDRKRDQRARDIKKNYLNKKYFFGPSSPAGKEGQNKVMEVGGGWGKFLEDKPHSRSILEAQKYIRERLEKKHLAWFLASKEFQDRQSPKLSVSDSADDVVTQKRKRTAAVLKLLESRWVTSAKEINCFRQALKNPLTCELFQQYVSLQGENLENDVLFWLEVQKYKEMHHGHTEDSMLNQKIGAIINCFIESSIPPSLQIDIPQDMADRIMEHKHERGPYLFREAQLATFRILLQHWQPFVEFRNNMVTTERAKTTLERHRELARRKEQEHRELMEAQRERERLQKLEEEMLGTDAVDDEDRGAKFGFSYSAYLQEMLNERSKDTQTPRSEDEVEDFVDFRFRRDPQKSDKEKVDISEQESSGDAGKSTAGAGDKENLSGSQSASDRRGSSQAEKRRASQISGNESFDKVNPGVNKGEKEEQPKGKQQVKKKTMAGADLSSTKVKPPAAGPLGVGDKKSLDGKKSRHIPVLAEVSEENI</sequence>
<feature type="region of interest" description="Disordered" evidence="2">
    <location>
        <begin position="861"/>
        <end position="922"/>
    </location>
</feature>
<feature type="compositionally biased region" description="Polar residues" evidence="2">
    <location>
        <begin position="864"/>
        <end position="886"/>
    </location>
</feature>
<feature type="region of interest" description="Disordered" evidence="2">
    <location>
        <begin position="1563"/>
        <end position="1722"/>
    </location>
</feature>
<keyword evidence="5" id="KW-1185">Reference proteome</keyword>
<evidence type="ECO:0000259" key="3">
    <source>
        <dbReference type="PROSITE" id="PS50132"/>
    </source>
</evidence>
<dbReference type="Pfam" id="PF00615">
    <property type="entry name" value="RGS"/>
    <property type="match status" value="2"/>
</dbReference>
<dbReference type="InterPro" id="IPR042651">
    <property type="entry name" value="Rgs22"/>
</dbReference>
<dbReference type="GO" id="GO:0001965">
    <property type="term" value="F:G-protein alpha-subunit binding"/>
    <property type="evidence" value="ECO:0007669"/>
    <property type="project" value="InterPro"/>
</dbReference>
<feature type="region of interest" description="Disordered" evidence="2">
    <location>
        <begin position="461"/>
        <end position="512"/>
    </location>
</feature>
<dbReference type="InterPro" id="IPR036305">
    <property type="entry name" value="RGS_sf"/>
</dbReference>
<feature type="domain" description="RGS" evidence="3">
    <location>
        <begin position="1201"/>
        <end position="1327"/>
    </location>
</feature>
<gene>
    <name evidence="4" type="ORF">RRG08_026379</name>
</gene>
<feature type="region of interest" description="Disordered" evidence="2">
    <location>
        <begin position="938"/>
        <end position="960"/>
    </location>
</feature>
<dbReference type="GO" id="GO:0009966">
    <property type="term" value="P:regulation of signal transduction"/>
    <property type="evidence" value="ECO:0007669"/>
    <property type="project" value="InterPro"/>
</dbReference>
<feature type="compositionally biased region" description="Acidic residues" evidence="2">
    <location>
        <begin position="537"/>
        <end position="550"/>
    </location>
</feature>
<feature type="domain" description="RGS" evidence="3">
    <location>
        <begin position="1370"/>
        <end position="1476"/>
    </location>
</feature>
<protein>
    <recommendedName>
        <fullName evidence="3">RGS domain-containing protein</fullName>
    </recommendedName>
</protein>
<feature type="compositionally biased region" description="Basic and acidic residues" evidence="2">
    <location>
        <begin position="527"/>
        <end position="536"/>
    </location>
</feature>
<evidence type="ECO:0000256" key="1">
    <source>
        <dbReference type="SAM" id="Coils"/>
    </source>
</evidence>
<dbReference type="InterPro" id="IPR044926">
    <property type="entry name" value="RGS_subdomain_2"/>
</dbReference>
<evidence type="ECO:0000313" key="4">
    <source>
        <dbReference type="EMBL" id="KAK3705950.1"/>
    </source>
</evidence>
<proteinExistence type="predicted"/>
<dbReference type="Proteomes" id="UP001283361">
    <property type="component" value="Unassembled WGS sequence"/>
</dbReference>
<feature type="region of interest" description="Disordered" evidence="2">
    <location>
        <begin position="527"/>
        <end position="550"/>
    </location>
</feature>
<dbReference type="GO" id="GO:0005634">
    <property type="term" value="C:nucleus"/>
    <property type="evidence" value="ECO:0007669"/>
    <property type="project" value="TreeGrafter"/>
</dbReference>
<feature type="coiled-coil region" evidence="1">
    <location>
        <begin position="1493"/>
        <end position="1540"/>
    </location>
</feature>
<evidence type="ECO:0000256" key="2">
    <source>
        <dbReference type="SAM" id="MobiDB-lite"/>
    </source>
</evidence>
<accession>A0AAE0XRW3</accession>
<comment type="caution">
    <text evidence="4">The sequence shown here is derived from an EMBL/GenBank/DDBJ whole genome shotgun (WGS) entry which is preliminary data.</text>
</comment>
<feature type="compositionally biased region" description="Basic and acidic residues" evidence="2">
    <location>
        <begin position="1581"/>
        <end position="1599"/>
    </location>
</feature>
<dbReference type="Gene3D" id="1.10.167.10">
    <property type="entry name" value="Regulator of G-protein Signalling 4, domain 2"/>
    <property type="match status" value="4"/>
</dbReference>
<reference evidence="4" key="1">
    <citation type="journal article" date="2023" name="G3 (Bethesda)">
        <title>A reference genome for the long-term kleptoplast-retaining sea slug Elysia crispata morphotype clarki.</title>
        <authorList>
            <person name="Eastman K.E."/>
            <person name="Pendleton A.L."/>
            <person name="Shaikh M.A."/>
            <person name="Suttiyut T."/>
            <person name="Ogas R."/>
            <person name="Tomko P."/>
            <person name="Gavelis G."/>
            <person name="Widhalm J.R."/>
            <person name="Wisecaver J.H."/>
        </authorList>
    </citation>
    <scope>NUCLEOTIDE SEQUENCE</scope>
    <source>
        <strain evidence="4">ECLA1</strain>
    </source>
</reference>
<dbReference type="SUPFAM" id="SSF48097">
    <property type="entry name" value="Regulator of G-protein signaling, RGS"/>
    <property type="match status" value="4"/>
</dbReference>
<evidence type="ECO:0000313" key="5">
    <source>
        <dbReference type="Proteomes" id="UP001283361"/>
    </source>
</evidence>
<organism evidence="4 5">
    <name type="scientific">Elysia crispata</name>
    <name type="common">lettuce slug</name>
    <dbReference type="NCBI Taxonomy" id="231223"/>
    <lineage>
        <taxon>Eukaryota</taxon>
        <taxon>Metazoa</taxon>
        <taxon>Spiralia</taxon>
        <taxon>Lophotrochozoa</taxon>
        <taxon>Mollusca</taxon>
        <taxon>Gastropoda</taxon>
        <taxon>Heterobranchia</taxon>
        <taxon>Euthyneura</taxon>
        <taxon>Panpulmonata</taxon>
        <taxon>Sacoglossa</taxon>
        <taxon>Placobranchoidea</taxon>
        <taxon>Plakobranchidae</taxon>
        <taxon>Elysia</taxon>
    </lineage>
</organism>
<dbReference type="GO" id="GO:0005737">
    <property type="term" value="C:cytoplasm"/>
    <property type="evidence" value="ECO:0007669"/>
    <property type="project" value="TreeGrafter"/>
</dbReference>
<dbReference type="InterPro" id="IPR016137">
    <property type="entry name" value="RGS"/>
</dbReference>
<dbReference type="SMART" id="SM00315">
    <property type="entry name" value="RGS"/>
    <property type="match status" value="2"/>
</dbReference>
<keyword evidence="1" id="KW-0175">Coiled coil</keyword>
<name>A0AAE0XRW3_9GAST</name>
<dbReference type="PANTHER" id="PTHR46583:SF1">
    <property type="entry name" value="REGULATOR OF G-PROTEIN SIGNALING 22"/>
    <property type="match status" value="1"/>
</dbReference>
<feature type="compositionally biased region" description="Basic and acidic residues" evidence="2">
    <location>
        <begin position="1628"/>
        <end position="1640"/>
    </location>
</feature>
<dbReference type="EMBL" id="JAWDGP010007758">
    <property type="protein sequence ID" value="KAK3705950.1"/>
    <property type="molecule type" value="Genomic_DNA"/>
</dbReference>
<feature type="compositionally biased region" description="Basic and acidic residues" evidence="2">
    <location>
        <begin position="897"/>
        <end position="911"/>
    </location>
</feature>
<dbReference type="PANTHER" id="PTHR46583">
    <property type="entry name" value="REGULATOR OF G-PROTEIN SIGNALING 22"/>
    <property type="match status" value="1"/>
</dbReference>
<feature type="compositionally biased region" description="Polar residues" evidence="2">
    <location>
        <begin position="778"/>
        <end position="791"/>
    </location>
</feature>
<feature type="compositionally biased region" description="Basic and acidic residues" evidence="2">
    <location>
        <begin position="1563"/>
        <end position="1574"/>
    </location>
</feature>
<dbReference type="PROSITE" id="PS50132">
    <property type="entry name" value="RGS"/>
    <property type="match status" value="2"/>
</dbReference>